<dbReference type="SUPFAM" id="SSF88713">
    <property type="entry name" value="Glycoside hydrolase/deacetylase"/>
    <property type="match status" value="1"/>
</dbReference>
<feature type="chain" id="PRO_5045677940" description="Chitooligosaccharide deacetylase" evidence="5">
    <location>
        <begin position="26"/>
        <end position="260"/>
    </location>
</feature>
<accession>A0ABS4DWT2</accession>
<evidence type="ECO:0000256" key="5">
    <source>
        <dbReference type="SAM" id="SignalP"/>
    </source>
</evidence>
<evidence type="ECO:0000256" key="2">
    <source>
        <dbReference type="ARBA" id="ARBA00010973"/>
    </source>
</evidence>
<proteinExistence type="inferred from homology"/>
<evidence type="ECO:0000259" key="6">
    <source>
        <dbReference type="PROSITE" id="PS51677"/>
    </source>
</evidence>
<evidence type="ECO:0000313" key="7">
    <source>
        <dbReference type="EMBL" id="MBP1850156.1"/>
    </source>
</evidence>
<dbReference type="PROSITE" id="PS51677">
    <property type="entry name" value="NODB"/>
    <property type="match status" value="1"/>
</dbReference>
<dbReference type="PANTHER" id="PTHR10587:SF134">
    <property type="entry name" value="SECRETED PROTEIN"/>
    <property type="match status" value="1"/>
</dbReference>
<evidence type="ECO:0000313" key="8">
    <source>
        <dbReference type="Proteomes" id="UP000759443"/>
    </source>
</evidence>
<dbReference type="RefSeq" id="WP_245223955.1">
    <property type="nucleotide sequence ID" value="NZ_JAGGJU010000004.1"/>
</dbReference>
<comment type="function">
    <text evidence="1">Is involved in generating a small heat-stable compound (Nod), an acylated oligomer of N-acetylglucosamine, that stimulates mitosis in various plant protoplasts.</text>
</comment>
<comment type="similarity">
    <text evidence="2">Belongs to the polysaccharide deacetylase family.</text>
</comment>
<dbReference type="Pfam" id="PF01522">
    <property type="entry name" value="Polysacc_deac_1"/>
    <property type="match status" value="1"/>
</dbReference>
<feature type="domain" description="NodB homology" evidence="6">
    <location>
        <begin position="46"/>
        <end position="236"/>
    </location>
</feature>
<dbReference type="InterPro" id="IPR002509">
    <property type="entry name" value="NODB_dom"/>
</dbReference>
<dbReference type="PANTHER" id="PTHR10587">
    <property type="entry name" value="GLYCOSYL TRANSFERASE-RELATED"/>
    <property type="match status" value="1"/>
</dbReference>
<dbReference type="EMBL" id="JAGGJU010000004">
    <property type="protein sequence ID" value="MBP1850156.1"/>
    <property type="molecule type" value="Genomic_DNA"/>
</dbReference>
<dbReference type="InterPro" id="IPR050248">
    <property type="entry name" value="Polysacc_deacetylase_ArnD"/>
</dbReference>
<protein>
    <recommendedName>
        <fullName evidence="3">Chitooligosaccharide deacetylase</fullName>
    </recommendedName>
    <alternativeName>
        <fullName evidence="4">Nodulation protein B</fullName>
    </alternativeName>
</protein>
<dbReference type="Gene3D" id="3.20.20.370">
    <property type="entry name" value="Glycoside hydrolase/deacetylase"/>
    <property type="match status" value="1"/>
</dbReference>
<dbReference type="InterPro" id="IPR011330">
    <property type="entry name" value="Glyco_hydro/deAcase_b/a-brl"/>
</dbReference>
<gene>
    <name evidence="7" type="ORF">J2Z17_001590</name>
</gene>
<keyword evidence="8" id="KW-1185">Reference proteome</keyword>
<keyword evidence="5" id="KW-0732">Signal</keyword>
<name>A0ABS4DWT2_9HYPH</name>
<comment type="caution">
    <text evidence="7">The sequence shown here is derived from an EMBL/GenBank/DDBJ whole genome shotgun (WGS) entry which is preliminary data.</text>
</comment>
<evidence type="ECO:0000256" key="3">
    <source>
        <dbReference type="ARBA" id="ARBA00020071"/>
    </source>
</evidence>
<evidence type="ECO:0000256" key="1">
    <source>
        <dbReference type="ARBA" id="ARBA00003236"/>
    </source>
</evidence>
<organism evidence="7 8">
    <name type="scientific">Rhizobium halophytocola</name>
    <dbReference type="NCBI Taxonomy" id="735519"/>
    <lineage>
        <taxon>Bacteria</taxon>
        <taxon>Pseudomonadati</taxon>
        <taxon>Pseudomonadota</taxon>
        <taxon>Alphaproteobacteria</taxon>
        <taxon>Hyphomicrobiales</taxon>
        <taxon>Rhizobiaceae</taxon>
        <taxon>Rhizobium/Agrobacterium group</taxon>
        <taxon>Rhizobium</taxon>
    </lineage>
</organism>
<sequence>MPSSKMRLLALGLAAVTLVPGAASARGHDGLIEPSLTVSHGDAAHPHVALTFDACSGHTDMRILDTLFAERIPATIFVTGRWLKRNGDVVKRLKTRPDLFEIENHGLNHVPAVDHPASIYGIAAAGSARAVAEEVEGGAAAITAAGFPAPHVFRGATALYTRSALVEINTLGFAIGGFSLNGDQGASLPAATVTRRISAARDGDVVIAHINQPGRASGAGVAAAIRALKARGTVFVRLDQGRQEPAALRPAALAAVTPAP</sequence>
<feature type="signal peptide" evidence="5">
    <location>
        <begin position="1"/>
        <end position="25"/>
    </location>
</feature>
<evidence type="ECO:0000256" key="4">
    <source>
        <dbReference type="ARBA" id="ARBA00032976"/>
    </source>
</evidence>
<dbReference type="Proteomes" id="UP000759443">
    <property type="component" value="Unassembled WGS sequence"/>
</dbReference>
<reference evidence="7 8" key="1">
    <citation type="submission" date="2021-03" db="EMBL/GenBank/DDBJ databases">
        <title>Genomic Encyclopedia of Type Strains, Phase IV (KMG-IV): sequencing the most valuable type-strain genomes for metagenomic binning, comparative biology and taxonomic classification.</title>
        <authorList>
            <person name="Goeker M."/>
        </authorList>
    </citation>
    <scope>NUCLEOTIDE SEQUENCE [LARGE SCALE GENOMIC DNA]</scope>
    <source>
        <strain evidence="7 8">DSM 21600</strain>
    </source>
</reference>